<feature type="chain" id="PRO_5013161851" description="Beta-lactamase-related domain-containing protein" evidence="3">
    <location>
        <begin position="21"/>
        <end position="448"/>
    </location>
</feature>
<dbReference type="OrthoDB" id="9793489at2"/>
<evidence type="ECO:0000256" key="2">
    <source>
        <dbReference type="ARBA" id="ARBA00023136"/>
    </source>
</evidence>
<evidence type="ECO:0000259" key="4">
    <source>
        <dbReference type="Pfam" id="PF00144"/>
    </source>
</evidence>
<keyword evidence="6" id="KW-1185">Reference proteome</keyword>
<sequence>MKKVLFLFLLNLSCFCLMMAQDEVRQIDSLVSRSFDNAEFNGSILIAKGGKVLFSKGYGYCHAEQKIPNDEHTIFNIASITKTFTAAIILKLQQQGKLSVSDALNKYYPGYPNGEKITIHQLLTQTAGIPDYLQDKKFQSIDQSKPQTLEQMIAFFKDKPLDFEPGSAFRYSNSGYTLLGYIIEKLTGMFYGAALETIIFKPLHMDHTSYGPPQSNDLRKATGYMMYYKNFQRASFAVHPSVSYATGAIYSTVNDLYIWHKALQGKKFLSESSLSAAYKRDKGRYGYGWFVDSLYGKLRVSHDGNIPGYKSNINRFPQDDICVIALSNANNNSVGAIVRNAVNVLYHQPLDKPFAELPVIQMPMSDKAAYTGIYKWRKEDSDQVTVFLKDSSLFMTIGSNAAIEIQPVFKDVFKSGKARFEFHRNNEGSIKEIWLFNKGELAQVTKIE</sequence>
<gene>
    <name evidence="5" type="ORF">A3860_24420</name>
</gene>
<name>A0A1V9FYT9_9BACT</name>
<dbReference type="EMBL" id="LVYD01000045">
    <property type="protein sequence ID" value="OQP63490.1"/>
    <property type="molecule type" value="Genomic_DNA"/>
</dbReference>
<evidence type="ECO:0000313" key="5">
    <source>
        <dbReference type="EMBL" id="OQP63490.1"/>
    </source>
</evidence>
<accession>A0A1V9FYT9</accession>
<keyword evidence="3" id="KW-0732">Signal</keyword>
<comment type="subcellular location">
    <subcellularLocation>
        <location evidence="1">Membrane</location>
    </subcellularLocation>
</comment>
<dbReference type="InterPro" id="IPR012338">
    <property type="entry name" value="Beta-lactam/transpept-like"/>
</dbReference>
<reference evidence="5 6" key="1">
    <citation type="submission" date="2016-03" db="EMBL/GenBank/DDBJ databases">
        <title>Niastella vici sp. nov., isolated from farmland soil.</title>
        <authorList>
            <person name="Chen L."/>
            <person name="Wang D."/>
            <person name="Yang S."/>
            <person name="Wang G."/>
        </authorList>
    </citation>
    <scope>NUCLEOTIDE SEQUENCE [LARGE SCALE GENOMIC DNA]</scope>
    <source>
        <strain evidence="5 6">DJ57</strain>
    </source>
</reference>
<dbReference type="InterPro" id="IPR001466">
    <property type="entry name" value="Beta-lactam-related"/>
</dbReference>
<dbReference type="RefSeq" id="WP_081147753.1">
    <property type="nucleotide sequence ID" value="NZ_LVYD01000045.1"/>
</dbReference>
<dbReference type="AlphaFoldDB" id="A0A1V9FYT9"/>
<dbReference type="STRING" id="1703345.A3860_24420"/>
<keyword evidence="2" id="KW-0472">Membrane</keyword>
<dbReference type="PANTHER" id="PTHR46825">
    <property type="entry name" value="D-ALANYL-D-ALANINE-CARBOXYPEPTIDASE/ENDOPEPTIDASE AMPH"/>
    <property type="match status" value="1"/>
</dbReference>
<dbReference type="Pfam" id="PF00144">
    <property type="entry name" value="Beta-lactamase"/>
    <property type="match status" value="1"/>
</dbReference>
<dbReference type="PANTHER" id="PTHR46825:SF11">
    <property type="entry name" value="PENICILLIN-BINDING PROTEIN 4"/>
    <property type="match status" value="1"/>
</dbReference>
<comment type="caution">
    <text evidence="5">The sequence shown here is derived from an EMBL/GenBank/DDBJ whole genome shotgun (WGS) entry which is preliminary data.</text>
</comment>
<feature type="signal peptide" evidence="3">
    <location>
        <begin position="1"/>
        <end position="20"/>
    </location>
</feature>
<evidence type="ECO:0000256" key="1">
    <source>
        <dbReference type="ARBA" id="ARBA00004370"/>
    </source>
</evidence>
<evidence type="ECO:0000313" key="6">
    <source>
        <dbReference type="Proteomes" id="UP000192796"/>
    </source>
</evidence>
<dbReference type="Proteomes" id="UP000192796">
    <property type="component" value="Unassembled WGS sequence"/>
</dbReference>
<feature type="domain" description="Beta-lactamase-related" evidence="4">
    <location>
        <begin position="43"/>
        <end position="341"/>
    </location>
</feature>
<evidence type="ECO:0000256" key="3">
    <source>
        <dbReference type="SAM" id="SignalP"/>
    </source>
</evidence>
<dbReference type="InterPro" id="IPR050491">
    <property type="entry name" value="AmpC-like"/>
</dbReference>
<protein>
    <recommendedName>
        <fullName evidence="4">Beta-lactamase-related domain-containing protein</fullName>
    </recommendedName>
</protein>
<dbReference type="SUPFAM" id="SSF56601">
    <property type="entry name" value="beta-lactamase/transpeptidase-like"/>
    <property type="match status" value="1"/>
</dbReference>
<proteinExistence type="predicted"/>
<dbReference type="Gene3D" id="3.40.710.10">
    <property type="entry name" value="DD-peptidase/beta-lactamase superfamily"/>
    <property type="match status" value="1"/>
</dbReference>
<organism evidence="5 6">
    <name type="scientific">Niastella vici</name>
    <dbReference type="NCBI Taxonomy" id="1703345"/>
    <lineage>
        <taxon>Bacteria</taxon>
        <taxon>Pseudomonadati</taxon>
        <taxon>Bacteroidota</taxon>
        <taxon>Chitinophagia</taxon>
        <taxon>Chitinophagales</taxon>
        <taxon>Chitinophagaceae</taxon>
        <taxon>Niastella</taxon>
    </lineage>
</organism>
<dbReference type="GO" id="GO:0016020">
    <property type="term" value="C:membrane"/>
    <property type="evidence" value="ECO:0007669"/>
    <property type="project" value="UniProtKB-SubCell"/>
</dbReference>